<gene>
    <name evidence="15" type="primary">LOC110070275</name>
</gene>
<evidence type="ECO:0000256" key="11">
    <source>
        <dbReference type="RuleBase" id="RU363047"/>
    </source>
</evidence>
<evidence type="ECO:0000256" key="2">
    <source>
        <dbReference type="ARBA" id="ARBA00022475"/>
    </source>
</evidence>
<evidence type="ECO:0000256" key="12">
    <source>
        <dbReference type="SAM" id="MobiDB-lite"/>
    </source>
</evidence>
<dbReference type="Gene3D" id="1.20.1070.10">
    <property type="entry name" value="Rhodopsin 7-helix transmembrane proteins"/>
    <property type="match status" value="1"/>
</dbReference>
<proteinExistence type="inferred from homology"/>
<dbReference type="CDD" id="cd15231">
    <property type="entry name" value="7tmA_OR5V1-like"/>
    <property type="match status" value="1"/>
</dbReference>
<dbReference type="InterPro" id="IPR000725">
    <property type="entry name" value="Olfact_rcpt"/>
</dbReference>
<feature type="transmembrane region" description="Helical" evidence="11">
    <location>
        <begin position="64"/>
        <end position="85"/>
    </location>
</feature>
<feature type="transmembrane region" description="Helical" evidence="11">
    <location>
        <begin position="204"/>
        <end position="228"/>
    </location>
</feature>
<dbReference type="SUPFAM" id="SSF81321">
    <property type="entry name" value="Family A G protein-coupled receptor-like"/>
    <property type="match status" value="1"/>
</dbReference>
<dbReference type="PRINTS" id="PR00245">
    <property type="entry name" value="OLFACTORYR"/>
</dbReference>
<feature type="transmembrane region" description="Helical" evidence="11">
    <location>
        <begin position="105"/>
        <end position="126"/>
    </location>
</feature>
<dbReference type="AlphaFoldDB" id="A0A6J0SBF8"/>
<feature type="region of interest" description="Disordered" evidence="12">
    <location>
        <begin position="308"/>
        <end position="349"/>
    </location>
</feature>
<dbReference type="InterPro" id="IPR017452">
    <property type="entry name" value="GPCR_Rhodpsn_7TM"/>
</dbReference>
<evidence type="ECO:0000256" key="1">
    <source>
        <dbReference type="ARBA" id="ARBA00004651"/>
    </source>
</evidence>
<feature type="transmembrane region" description="Helical" evidence="11">
    <location>
        <begin position="29"/>
        <end position="52"/>
    </location>
</feature>
<keyword evidence="9 10" id="KW-0807">Transducer</keyword>
<keyword evidence="14" id="KW-1185">Reference proteome</keyword>
<evidence type="ECO:0000256" key="10">
    <source>
        <dbReference type="RuleBase" id="RU000688"/>
    </source>
</evidence>
<feature type="compositionally biased region" description="Basic and acidic residues" evidence="12">
    <location>
        <begin position="308"/>
        <end position="317"/>
    </location>
</feature>
<dbReference type="PRINTS" id="PR00237">
    <property type="entry name" value="GPCRRHODOPSN"/>
</dbReference>
<dbReference type="InterPro" id="IPR050516">
    <property type="entry name" value="Olfactory_GPCR"/>
</dbReference>
<evidence type="ECO:0000256" key="7">
    <source>
        <dbReference type="ARBA" id="ARBA00023136"/>
    </source>
</evidence>
<keyword evidence="8 10" id="KW-0675">Receptor</keyword>
<evidence type="ECO:0000313" key="14">
    <source>
        <dbReference type="Proteomes" id="UP001652642"/>
    </source>
</evidence>
<keyword evidence="5 11" id="KW-1133">Transmembrane helix</keyword>
<evidence type="ECO:0000259" key="13">
    <source>
        <dbReference type="PROSITE" id="PS50262"/>
    </source>
</evidence>
<evidence type="ECO:0000313" key="15">
    <source>
        <dbReference type="RefSeq" id="XP_020633602.2"/>
    </source>
</evidence>
<feature type="domain" description="G-protein coupled receptors family 1 profile" evidence="13">
    <location>
        <begin position="44"/>
        <end position="293"/>
    </location>
</feature>
<feature type="transmembrane region" description="Helical" evidence="11">
    <location>
        <begin position="240"/>
        <end position="257"/>
    </location>
</feature>
<accession>A0A6J0SBF8</accession>
<dbReference type="PROSITE" id="PS00237">
    <property type="entry name" value="G_PROTEIN_RECEP_F1_1"/>
    <property type="match status" value="1"/>
</dbReference>
<sequence length="349" mass="38587">METEGGSNQTRVTEFVFLGFSGVPTGQTFLFLLFLAIYLVTLAGNSAILVLIQTDSHLRSPMYFFLSHLSCLDLCYSSVTLPKILVNLLRQRHTISYNQCMAQMFFLMTCAGSECALLAVMAYDRYAAICEPLRYTQLMSKPVCVLLATASWIWGLLDSTLHTALTANLAFCGANQIHHIFCDVPPLLKIACSDTYVNEMALHAASVFVGLSPFLLVVVSYIYILSAILQIRSSTGRQKAFSTCASHMLVVAIYFGMANVNYNRPRAGYSLEVDTLISSLFCIVTPMLNPLIYSLRNREVKEALRKMLGGQKKERVSSHKPASSSPSRPVDDHFQNPLAKHKGHAGTDS</sequence>
<dbReference type="Proteomes" id="UP001652642">
    <property type="component" value="Chromosome 5"/>
</dbReference>
<feature type="compositionally biased region" description="Low complexity" evidence="12">
    <location>
        <begin position="319"/>
        <end position="328"/>
    </location>
</feature>
<dbReference type="PANTHER" id="PTHR26452">
    <property type="entry name" value="OLFACTORY RECEPTOR"/>
    <property type="match status" value="1"/>
</dbReference>
<comment type="similarity">
    <text evidence="10">Belongs to the G-protein coupled receptor 1 family.</text>
</comment>
<keyword evidence="2 11" id="KW-1003">Cell membrane</keyword>
<dbReference type="PROSITE" id="PS50262">
    <property type="entry name" value="G_PROTEIN_RECEP_F1_2"/>
    <property type="match status" value="1"/>
</dbReference>
<evidence type="ECO:0000256" key="8">
    <source>
        <dbReference type="ARBA" id="ARBA00023170"/>
    </source>
</evidence>
<keyword evidence="6 10" id="KW-0297">G-protein coupled receptor</keyword>
<evidence type="ECO:0000256" key="9">
    <source>
        <dbReference type="ARBA" id="ARBA00023224"/>
    </source>
</evidence>
<dbReference type="GeneID" id="110070275"/>
<dbReference type="RefSeq" id="XP_020633602.2">
    <property type="nucleotide sequence ID" value="XM_020777943.2"/>
</dbReference>
<feature type="transmembrane region" description="Helical" evidence="11">
    <location>
        <begin position="138"/>
        <end position="157"/>
    </location>
</feature>
<keyword evidence="11" id="KW-0716">Sensory transduction</keyword>
<keyword evidence="7 11" id="KW-0472">Membrane</keyword>
<organism evidence="14 15">
    <name type="scientific">Pogona vitticeps</name>
    <name type="common">central bearded dragon</name>
    <dbReference type="NCBI Taxonomy" id="103695"/>
    <lineage>
        <taxon>Eukaryota</taxon>
        <taxon>Metazoa</taxon>
        <taxon>Chordata</taxon>
        <taxon>Craniata</taxon>
        <taxon>Vertebrata</taxon>
        <taxon>Euteleostomi</taxon>
        <taxon>Lepidosauria</taxon>
        <taxon>Squamata</taxon>
        <taxon>Bifurcata</taxon>
        <taxon>Unidentata</taxon>
        <taxon>Episquamata</taxon>
        <taxon>Toxicofera</taxon>
        <taxon>Iguania</taxon>
        <taxon>Acrodonta</taxon>
        <taxon>Agamidae</taxon>
        <taxon>Amphibolurinae</taxon>
        <taxon>Pogona</taxon>
    </lineage>
</organism>
<dbReference type="GO" id="GO:0004984">
    <property type="term" value="F:olfactory receptor activity"/>
    <property type="evidence" value="ECO:0007669"/>
    <property type="project" value="InterPro"/>
</dbReference>
<name>A0A6J0SBF8_9SAUR</name>
<dbReference type="Pfam" id="PF13853">
    <property type="entry name" value="7tm_4"/>
    <property type="match status" value="1"/>
</dbReference>
<dbReference type="GO" id="GO:0005886">
    <property type="term" value="C:plasma membrane"/>
    <property type="evidence" value="ECO:0007669"/>
    <property type="project" value="UniProtKB-SubCell"/>
</dbReference>
<dbReference type="GO" id="GO:0004930">
    <property type="term" value="F:G protein-coupled receptor activity"/>
    <property type="evidence" value="ECO:0007669"/>
    <property type="project" value="UniProtKB-KW"/>
</dbReference>
<dbReference type="InterPro" id="IPR000276">
    <property type="entry name" value="GPCR_Rhodpsn"/>
</dbReference>
<keyword evidence="3 10" id="KW-0812">Transmembrane</keyword>
<evidence type="ECO:0000256" key="6">
    <source>
        <dbReference type="ARBA" id="ARBA00023040"/>
    </source>
</evidence>
<keyword evidence="4 11" id="KW-0552">Olfaction</keyword>
<dbReference type="KEGG" id="pvt:110070275"/>
<evidence type="ECO:0000256" key="4">
    <source>
        <dbReference type="ARBA" id="ARBA00022725"/>
    </source>
</evidence>
<protein>
    <recommendedName>
        <fullName evidence="11">Olfactory receptor</fullName>
    </recommendedName>
</protein>
<evidence type="ECO:0000256" key="5">
    <source>
        <dbReference type="ARBA" id="ARBA00022989"/>
    </source>
</evidence>
<feature type="transmembrane region" description="Helical" evidence="11">
    <location>
        <begin position="277"/>
        <end position="295"/>
    </location>
</feature>
<dbReference type="OrthoDB" id="6145535at2759"/>
<comment type="subcellular location">
    <subcellularLocation>
        <location evidence="1 11">Cell membrane</location>
        <topology evidence="1 11">Multi-pass membrane protein</topology>
    </subcellularLocation>
</comment>
<dbReference type="InParanoid" id="A0A6J0SBF8"/>
<reference evidence="15" key="1">
    <citation type="submission" date="2025-08" db="UniProtKB">
        <authorList>
            <consortium name="RefSeq"/>
        </authorList>
    </citation>
    <scope>IDENTIFICATION</scope>
</reference>
<evidence type="ECO:0000256" key="3">
    <source>
        <dbReference type="ARBA" id="ARBA00022692"/>
    </source>
</evidence>
<feature type="compositionally biased region" description="Basic residues" evidence="12">
    <location>
        <begin position="339"/>
        <end position="349"/>
    </location>
</feature>